<protein>
    <submittedName>
        <fullName evidence="1">Uncharacterized protein</fullName>
    </submittedName>
</protein>
<gene>
    <name evidence="1" type="ORF">F1735_24175</name>
</gene>
<evidence type="ECO:0000313" key="1">
    <source>
        <dbReference type="EMBL" id="NHZ65360.1"/>
    </source>
</evidence>
<accession>A0ABX0MZU7</accession>
<dbReference type="EMBL" id="WHJF01000080">
    <property type="protein sequence ID" value="NHZ65360.1"/>
    <property type="molecule type" value="Genomic_DNA"/>
</dbReference>
<dbReference type="Proteomes" id="UP000610594">
    <property type="component" value="Unassembled WGS sequence"/>
</dbReference>
<proteinExistence type="predicted"/>
<name>A0ABX0MZU7_9BURK</name>
<sequence>MPSCAAVLNFLHKFASPLVVLAEHSKAVSLLYPFTAKGELHFYRGHPALRAVPAHSRAIASLLHAHPQWLDLPVRQFNGAIAGRRLGFLVRRQIR</sequence>
<reference evidence="1 2" key="1">
    <citation type="submission" date="2019-10" db="EMBL/GenBank/DDBJ databases">
        <title>Taxonomy of Antarctic Massilia spp.: description of Massilia rubra sp. nov., Massilia aquatica sp. nov., Massilia mucilaginosa sp. nov., Massilia frigida sp. nov. isolated from streams, lakes and regoliths.</title>
        <authorList>
            <person name="Holochova P."/>
            <person name="Sedlacek I."/>
            <person name="Kralova S."/>
            <person name="Maslanova I."/>
            <person name="Busse H.-J."/>
            <person name="Stankova E."/>
            <person name="Vrbovska V."/>
            <person name="Kovarovic V."/>
            <person name="Bartak M."/>
            <person name="Svec P."/>
            <person name="Pantucek R."/>
        </authorList>
    </citation>
    <scope>NUCLEOTIDE SEQUENCE [LARGE SCALE GENOMIC DNA]</scope>
    <source>
        <strain evidence="1 2">CCM 8694</strain>
    </source>
</reference>
<organism evidence="1 2">
    <name type="scientific">Massilia genomosp. 1</name>
    <dbReference type="NCBI Taxonomy" id="2609280"/>
    <lineage>
        <taxon>Bacteria</taxon>
        <taxon>Pseudomonadati</taxon>
        <taxon>Pseudomonadota</taxon>
        <taxon>Betaproteobacteria</taxon>
        <taxon>Burkholderiales</taxon>
        <taxon>Oxalobacteraceae</taxon>
        <taxon>Telluria group</taxon>
        <taxon>Massilia</taxon>
    </lineage>
</organism>
<evidence type="ECO:0000313" key="2">
    <source>
        <dbReference type="Proteomes" id="UP000610594"/>
    </source>
</evidence>
<dbReference type="RefSeq" id="WP_167239312.1">
    <property type="nucleotide sequence ID" value="NZ_WHJF01000080.1"/>
</dbReference>
<keyword evidence="2" id="KW-1185">Reference proteome</keyword>
<comment type="caution">
    <text evidence="1">The sequence shown here is derived from an EMBL/GenBank/DDBJ whole genome shotgun (WGS) entry which is preliminary data.</text>
</comment>